<evidence type="ECO:0000313" key="2">
    <source>
        <dbReference type="Proteomes" id="UP000016511"/>
    </source>
</evidence>
<dbReference type="Proteomes" id="UP000016511">
    <property type="component" value="Unassembled WGS sequence"/>
</dbReference>
<comment type="caution">
    <text evidence="1">The sequence shown here is derived from an EMBL/GenBank/DDBJ whole genome shotgun (WGS) entry which is preliminary data.</text>
</comment>
<organism evidence="1 2">
    <name type="scientific">Aneurinibacillus aneurinilyticus ATCC 12856</name>
    <dbReference type="NCBI Taxonomy" id="649747"/>
    <lineage>
        <taxon>Bacteria</taxon>
        <taxon>Bacillati</taxon>
        <taxon>Bacillota</taxon>
        <taxon>Bacilli</taxon>
        <taxon>Bacillales</taxon>
        <taxon>Paenibacillaceae</taxon>
        <taxon>Aneurinibacillus group</taxon>
        <taxon>Aneurinibacillus</taxon>
    </lineage>
</organism>
<dbReference type="STRING" id="649747.HMPREF0083_03280"/>
<dbReference type="HOGENOM" id="CLU_2931033_0_0_9"/>
<keyword evidence="2" id="KW-1185">Reference proteome</keyword>
<dbReference type="AlphaFoldDB" id="U1WJ76"/>
<accession>U1WJ76</accession>
<evidence type="ECO:0000313" key="1">
    <source>
        <dbReference type="EMBL" id="ERI08644.1"/>
    </source>
</evidence>
<name>U1WJ76_ANEAE</name>
<reference evidence="1 2" key="1">
    <citation type="submission" date="2013-08" db="EMBL/GenBank/DDBJ databases">
        <authorList>
            <person name="Weinstock G."/>
            <person name="Sodergren E."/>
            <person name="Wylie T."/>
            <person name="Fulton L."/>
            <person name="Fulton R."/>
            <person name="Fronick C."/>
            <person name="O'Laughlin M."/>
            <person name="Godfrey J."/>
            <person name="Miner T."/>
            <person name="Herter B."/>
            <person name="Appelbaum E."/>
            <person name="Cordes M."/>
            <person name="Lek S."/>
            <person name="Wollam A."/>
            <person name="Pepin K.H."/>
            <person name="Palsikar V.B."/>
            <person name="Mitreva M."/>
            <person name="Wilson R.K."/>
        </authorList>
    </citation>
    <scope>NUCLEOTIDE SEQUENCE [LARGE SCALE GENOMIC DNA]</scope>
    <source>
        <strain evidence="1 2">ATCC 12856</strain>
    </source>
</reference>
<protein>
    <submittedName>
        <fullName evidence="1">Uncharacterized protein</fullName>
    </submittedName>
</protein>
<proteinExistence type="predicted"/>
<dbReference type="EMBL" id="AWSJ01000198">
    <property type="protein sequence ID" value="ERI08644.1"/>
    <property type="molecule type" value="Genomic_DNA"/>
</dbReference>
<gene>
    <name evidence="1" type="ORF">HMPREF0083_03280</name>
</gene>
<sequence>MRSGRRKASVSFSYFLSQTCVDLSNQMFIGLSKILSNIKGAYLFDNKKEFIIYFKSLDNI</sequence>